<sequence>MFYVNDELISQDDIASRHRTFAADPFLAKIKGKRLAVCCADTAHLLALCLYVRAQGGSFYPIHADTPRLAAKRLAQRAQCHYLLLDTQIQPLVLPQEGEETTGVLVQTSSGTTGEPKVITRTWQSIATEVEAYVRAFTAPNRMTPVIACPITHSYGLIAGVLVALARGRAPVIVNQLNPKYLLNTLERVSEPLLYASPSLLAAVLPLYPETLPPPAVMTSGTLLSQSGLAQLHTRGHRVFQQYGCSEAGCIAVNPDTQVASAVGYPLPHLHVRAGHCAKQPQEIIIGEDTQSIHTRDLGYIDDTGMLHFVARIDDTINVAGLNVYPQDVEEAVRELPEIEDAVVFKRSDALSGERVCLQFCAQEKVPSSRIRRWCAKRLATYQLPVDIEQVEVIGRLANGKVNRKALSQTRAAVPAIG</sequence>
<dbReference type="AlphaFoldDB" id="A0A0J1GHW4"/>
<dbReference type="NCBIfam" id="NF006167">
    <property type="entry name" value="PRK08308.1"/>
    <property type="match status" value="1"/>
</dbReference>
<dbReference type="RefSeq" id="WP_047875899.1">
    <property type="nucleotide sequence ID" value="NZ_BMYC01000007.1"/>
</dbReference>
<feature type="domain" description="AMP-dependent synthetase/ligase" evidence="3">
    <location>
        <begin position="99"/>
        <end position="273"/>
    </location>
</feature>
<evidence type="ECO:0000313" key="5">
    <source>
        <dbReference type="EMBL" id="KLU99287.1"/>
    </source>
</evidence>
<dbReference type="CDD" id="cd04433">
    <property type="entry name" value="AFD_class_I"/>
    <property type="match status" value="1"/>
</dbReference>
<dbReference type="Gene3D" id="3.40.50.12780">
    <property type="entry name" value="N-terminal domain of ligase-like"/>
    <property type="match status" value="1"/>
</dbReference>
<dbReference type="GO" id="GO:0006631">
    <property type="term" value="P:fatty acid metabolic process"/>
    <property type="evidence" value="ECO:0007669"/>
    <property type="project" value="TreeGrafter"/>
</dbReference>
<dbReference type="InterPro" id="IPR000873">
    <property type="entry name" value="AMP-dep_synth/lig_dom"/>
</dbReference>
<keyword evidence="6" id="KW-1185">Reference proteome</keyword>
<dbReference type="InterPro" id="IPR020845">
    <property type="entry name" value="AMP-binding_CS"/>
</dbReference>
<organism evidence="5 6">
    <name type="scientific">Photobacterium aphoticum</name>
    <dbReference type="NCBI Taxonomy" id="754436"/>
    <lineage>
        <taxon>Bacteria</taxon>
        <taxon>Pseudomonadati</taxon>
        <taxon>Pseudomonadota</taxon>
        <taxon>Gammaproteobacteria</taxon>
        <taxon>Vibrionales</taxon>
        <taxon>Vibrionaceae</taxon>
        <taxon>Photobacterium</taxon>
    </lineage>
</organism>
<comment type="caution">
    <text evidence="5">The sequence shown here is derived from an EMBL/GenBank/DDBJ whole genome shotgun (WGS) entry which is preliminary data.</text>
</comment>
<dbReference type="PATRIC" id="fig|754436.4.peg.3882"/>
<comment type="similarity">
    <text evidence="1">Belongs to the ATP-dependent AMP-binding enzyme family.</text>
</comment>
<reference evidence="5 6" key="1">
    <citation type="submission" date="2015-05" db="EMBL/GenBank/DDBJ databases">
        <title>Photobacterium galathea sp. nov.</title>
        <authorList>
            <person name="Machado H."/>
            <person name="Gram L."/>
        </authorList>
    </citation>
    <scope>NUCLEOTIDE SEQUENCE [LARGE SCALE GENOMIC DNA]</scope>
    <source>
        <strain evidence="5 6">DSM 25995</strain>
    </source>
</reference>
<evidence type="ECO:0000259" key="4">
    <source>
        <dbReference type="Pfam" id="PF13193"/>
    </source>
</evidence>
<dbReference type="EMBL" id="LDOV01000034">
    <property type="protein sequence ID" value="KLU99287.1"/>
    <property type="molecule type" value="Genomic_DNA"/>
</dbReference>
<dbReference type="PANTHER" id="PTHR43201">
    <property type="entry name" value="ACYL-COA SYNTHETASE"/>
    <property type="match status" value="1"/>
</dbReference>
<dbReference type="PROSITE" id="PS00455">
    <property type="entry name" value="AMP_BINDING"/>
    <property type="match status" value="1"/>
</dbReference>
<dbReference type="PANTHER" id="PTHR43201:SF5">
    <property type="entry name" value="MEDIUM-CHAIN ACYL-COA LIGASE ACSF2, MITOCHONDRIAL"/>
    <property type="match status" value="1"/>
</dbReference>
<dbReference type="InterPro" id="IPR042099">
    <property type="entry name" value="ANL_N_sf"/>
</dbReference>
<evidence type="ECO:0000313" key="6">
    <source>
        <dbReference type="Proteomes" id="UP000036426"/>
    </source>
</evidence>
<dbReference type="GO" id="GO:0031956">
    <property type="term" value="F:medium-chain fatty acid-CoA ligase activity"/>
    <property type="evidence" value="ECO:0007669"/>
    <property type="project" value="TreeGrafter"/>
</dbReference>
<dbReference type="Pfam" id="PF13193">
    <property type="entry name" value="AMP-binding_C"/>
    <property type="match status" value="1"/>
</dbReference>
<evidence type="ECO:0000256" key="1">
    <source>
        <dbReference type="ARBA" id="ARBA00006432"/>
    </source>
</evidence>
<keyword evidence="2" id="KW-0436">Ligase</keyword>
<dbReference type="Pfam" id="PF00501">
    <property type="entry name" value="AMP-binding"/>
    <property type="match status" value="1"/>
</dbReference>
<gene>
    <name evidence="5" type="ORF">ABT58_18330</name>
</gene>
<protein>
    <submittedName>
        <fullName evidence="5">Acyl-CoA synthase</fullName>
    </submittedName>
</protein>
<dbReference type="SUPFAM" id="SSF56801">
    <property type="entry name" value="Acetyl-CoA synthetase-like"/>
    <property type="match status" value="1"/>
</dbReference>
<dbReference type="Proteomes" id="UP000036426">
    <property type="component" value="Unassembled WGS sequence"/>
</dbReference>
<dbReference type="Gene3D" id="3.30.300.30">
    <property type="match status" value="1"/>
</dbReference>
<feature type="domain" description="AMP-binding enzyme C-terminal" evidence="4">
    <location>
        <begin position="329"/>
        <end position="401"/>
    </location>
</feature>
<evidence type="ECO:0000256" key="2">
    <source>
        <dbReference type="ARBA" id="ARBA00022598"/>
    </source>
</evidence>
<accession>A0A0J1GHW4</accession>
<name>A0A0J1GHW4_9GAMM</name>
<dbReference type="InterPro" id="IPR045851">
    <property type="entry name" value="AMP-bd_C_sf"/>
</dbReference>
<evidence type="ECO:0000259" key="3">
    <source>
        <dbReference type="Pfam" id="PF00501"/>
    </source>
</evidence>
<proteinExistence type="inferred from homology"/>
<dbReference type="OrthoDB" id="9803968at2"/>
<dbReference type="InterPro" id="IPR025110">
    <property type="entry name" value="AMP-bd_C"/>
</dbReference>